<evidence type="ECO:0000313" key="2">
    <source>
        <dbReference type="EMBL" id="QES90625.1"/>
    </source>
</evidence>
<dbReference type="Gene3D" id="3.20.20.80">
    <property type="entry name" value="Glycosidases"/>
    <property type="match status" value="1"/>
</dbReference>
<gene>
    <name evidence="2" type="ORF">E0W69_018840</name>
</gene>
<dbReference type="Proteomes" id="UP000292424">
    <property type="component" value="Chromosome"/>
</dbReference>
<feature type="domain" description="Glycoside hydrolase 123-like N-terminal" evidence="1">
    <location>
        <begin position="33"/>
        <end position="1000"/>
    </location>
</feature>
<evidence type="ECO:0000313" key="3">
    <source>
        <dbReference type="Proteomes" id="UP000292424"/>
    </source>
</evidence>
<dbReference type="RefSeq" id="WP_131331611.1">
    <property type="nucleotide sequence ID" value="NZ_CP044016.1"/>
</dbReference>
<proteinExistence type="predicted"/>
<reference evidence="2 3" key="1">
    <citation type="submission" date="2019-09" db="EMBL/GenBank/DDBJ databases">
        <title>Complete genome sequence of Arachidicoccus sp. B3-10 isolated from apple orchard soil.</title>
        <authorList>
            <person name="Kim H.S."/>
            <person name="Han K.-I."/>
            <person name="Suh M.K."/>
            <person name="Lee K.C."/>
            <person name="Eom M.K."/>
            <person name="Kim J.-S."/>
            <person name="Kang S.W."/>
            <person name="Sin Y."/>
            <person name="Lee J.-S."/>
        </authorList>
    </citation>
    <scope>NUCLEOTIDE SEQUENCE [LARGE SCALE GENOMIC DNA]</scope>
    <source>
        <strain evidence="2 3">B3-10</strain>
    </source>
</reference>
<dbReference type="Pfam" id="PF19543">
    <property type="entry name" value="GH123_N"/>
    <property type="match status" value="1"/>
</dbReference>
<sequence length="1005" mass="115845">MRKIHFSIIIFFVFLSIQNLHSQNLKNTIAFKEWNYDSLGNHRIVVSVPKAGKVARVTIEWRRRDENPELKSIFVVDALTNKRIINTKVEFIDREKGTILFEPVSGKGTYYIYYMPFYRQGSPFYPKDKYYNDENIASDTWLNVFKQSSAVVAIAQRNESVNEFNSFDPMEIVATKSEVNEFLKLNKNQEYFVFSEDRMHPIRMTKDFPYRWMHKNIQSPYFEGTTDKGENYSFQLGLYSDKDSLADVVLEWSDLKYKTNTIKKSYLSILNNYGNSWLGDTMNFKVQIPINKVQAFWCLVNIPDNASAGAYSGTITIHSKGLKDRIVPIKINISNKLAKNHGVDEPWKQTRLTWLNSKMAEKNALIPPYTALKLNNNEIELLGRKVAIDKTGFPKSIQTFFTEEMTAVDTQARNIITEPIHFHIKDSKSKDLAFTQSPINYSENTDTKISWNVLNTNKSLQLAVNGSLEFDGFLNYEVKLIATEDIQLKEVQLHLPITPDVAKYFMGLGEKGQAFNHDINWKWDVAHKNQDGAWIGDVNAGLQFGLRDENYSRPLNTNFYLQKPLLLPTSWGNDGAGGIDVSLKGTSMLVNCYSGERRLKKGDTLYYNFRLLVTPFHTINTEFQWDNRFVHKYLPVKKAKDYCATVINIHQGTPINPYINYPFIKTKEMKAYIDSAHALGMKVKIYNTVRELSNRAYELPALFSLGHEIYSNGKGGGYAWLQEHLDSNYIAAWYTPETNDAAIINSGMSRWHNYYVEGMNWLTKNIGIDGIYLDDVAFDRNTMKRIKKVMTDDGHPGIIDLHSANQYNKSDGFINSANLYLELFPYINRLWFGEYFDYDNNSPDFFLTEVSGIPFGLMGEMLQNNGNLYRGLLYGMTNRLFWDGGENVPADPRPIWKEWNHFGIKGSKMIGYWVKNNPIKTDNNKILATIYKKDKKVLIAIASWADGEQNFHLNFDWKKLGMDPSKCQLIAPEIENFQTKKTFNLNATIPVQNKKGWLLELVESN</sequence>
<dbReference type="KEGG" id="arac:E0W69_018840"/>
<dbReference type="EMBL" id="CP044016">
    <property type="protein sequence ID" value="QES90625.1"/>
    <property type="molecule type" value="Genomic_DNA"/>
</dbReference>
<accession>A0A5P2G528</accession>
<dbReference type="AlphaFoldDB" id="A0A5P2G528"/>
<keyword evidence="3" id="KW-1185">Reference proteome</keyword>
<name>A0A5P2G528_9BACT</name>
<evidence type="ECO:0000259" key="1">
    <source>
        <dbReference type="Pfam" id="PF19543"/>
    </source>
</evidence>
<dbReference type="InterPro" id="IPR017853">
    <property type="entry name" value="GH"/>
</dbReference>
<dbReference type="OrthoDB" id="601823at2"/>
<organism evidence="2 3">
    <name type="scientific">Rhizosphaericola mali</name>
    <dbReference type="NCBI Taxonomy" id="2545455"/>
    <lineage>
        <taxon>Bacteria</taxon>
        <taxon>Pseudomonadati</taxon>
        <taxon>Bacteroidota</taxon>
        <taxon>Chitinophagia</taxon>
        <taxon>Chitinophagales</taxon>
        <taxon>Chitinophagaceae</taxon>
        <taxon>Rhizosphaericola</taxon>
    </lineage>
</organism>
<dbReference type="SUPFAM" id="SSF51445">
    <property type="entry name" value="(Trans)glycosidases"/>
    <property type="match status" value="1"/>
</dbReference>
<protein>
    <recommendedName>
        <fullName evidence="1">Glycoside hydrolase 123-like N-terminal domain-containing protein</fullName>
    </recommendedName>
</protein>
<dbReference type="InterPro" id="IPR045711">
    <property type="entry name" value="GH123-like_N"/>
</dbReference>